<dbReference type="EMBL" id="JBHTIS010000005">
    <property type="protein sequence ID" value="MFD1044134.1"/>
    <property type="molecule type" value="Genomic_DNA"/>
</dbReference>
<sequence>MVAIYEAYTREMYDEYGYFAVWLPSVPLALGDVGTFAGHRFDKLTTLADLGISFRSSPTSRYADVEYSSSGAVSLAADGAVGVTRTAPMASLSITFSREGATFFQGSECTERSIDNLPELESALLPLCRSRTWRPDYVVVTRLVSTGPTMVLVSKDSGAQVKLSLDADGQGTPLPFAKAAGNFVMTAKSGLAASVVTPDGATPLFRVACMRRKLLGGRELEIRGGGAQLDLELAPVEWDDRVTA</sequence>
<dbReference type="Proteomes" id="UP001597045">
    <property type="component" value="Unassembled WGS sequence"/>
</dbReference>
<protein>
    <submittedName>
        <fullName evidence="1">Uncharacterized protein</fullName>
    </submittedName>
</protein>
<evidence type="ECO:0000313" key="1">
    <source>
        <dbReference type="EMBL" id="MFD1044134.1"/>
    </source>
</evidence>
<keyword evidence="2" id="KW-1185">Reference proteome</keyword>
<organism evidence="1 2">
    <name type="scientific">Kibdelosporangium lantanae</name>
    <dbReference type="NCBI Taxonomy" id="1497396"/>
    <lineage>
        <taxon>Bacteria</taxon>
        <taxon>Bacillati</taxon>
        <taxon>Actinomycetota</taxon>
        <taxon>Actinomycetes</taxon>
        <taxon>Pseudonocardiales</taxon>
        <taxon>Pseudonocardiaceae</taxon>
        <taxon>Kibdelosporangium</taxon>
    </lineage>
</organism>
<gene>
    <name evidence="1" type="ORF">ACFQ1S_00255</name>
</gene>
<name>A0ABW3M3H7_9PSEU</name>
<reference evidence="2" key="1">
    <citation type="journal article" date="2019" name="Int. J. Syst. Evol. Microbiol.">
        <title>The Global Catalogue of Microorganisms (GCM) 10K type strain sequencing project: providing services to taxonomists for standard genome sequencing and annotation.</title>
        <authorList>
            <consortium name="The Broad Institute Genomics Platform"/>
            <consortium name="The Broad Institute Genome Sequencing Center for Infectious Disease"/>
            <person name="Wu L."/>
            <person name="Ma J."/>
        </authorList>
    </citation>
    <scope>NUCLEOTIDE SEQUENCE [LARGE SCALE GENOMIC DNA]</scope>
    <source>
        <strain evidence="2">JCM 31486</strain>
    </source>
</reference>
<comment type="caution">
    <text evidence="1">The sequence shown here is derived from an EMBL/GenBank/DDBJ whole genome shotgun (WGS) entry which is preliminary data.</text>
</comment>
<evidence type="ECO:0000313" key="2">
    <source>
        <dbReference type="Proteomes" id="UP001597045"/>
    </source>
</evidence>
<proteinExistence type="predicted"/>
<accession>A0ABW3M3H7</accession>